<keyword evidence="10 12" id="KW-0496">Mitochondrion</keyword>
<dbReference type="AlphaFoldDB" id="B7FP04"/>
<comment type="subunit">
    <text evidence="12">Component of the TIM23 complex.</text>
</comment>
<dbReference type="FunFam" id="3.40.50.1000:FF:000019">
    <property type="entry name" value="Mitochondrial import inner membrane translocase subunit TIM50"/>
    <property type="match status" value="1"/>
</dbReference>
<dbReference type="InParanoid" id="B7FP04"/>
<comment type="function">
    <text evidence="12">Essential component of the TIM23 complex, a complex that mediates the translocation of transit peptide-containing proteins across the mitochondrial inner membrane.</text>
</comment>
<reference evidence="14 15" key="1">
    <citation type="journal article" date="2008" name="Nature">
        <title>The Phaeodactylum genome reveals the evolutionary history of diatom genomes.</title>
        <authorList>
            <person name="Bowler C."/>
            <person name="Allen A.E."/>
            <person name="Badger J.H."/>
            <person name="Grimwood J."/>
            <person name="Jabbari K."/>
            <person name="Kuo A."/>
            <person name="Maheswari U."/>
            <person name="Martens C."/>
            <person name="Maumus F."/>
            <person name="Otillar R.P."/>
            <person name="Rayko E."/>
            <person name="Salamov A."/>
            <person name="Vandepoele K."/>
            <person name="Beszteri B."/>
            <person name="Gruber A."/>
            <person name="Heijde M."/>
            <person name="Katinka M."/>
            <person name="Mock T."/>
            <person name="Valentin K."/>
            <person name="Verret F."/>
            <person name="Berges J.A."/>
            <person name="Brownlee C."/>
            <person name="Cadoret J.P."/>
            <person name="Chiovitti A."/>
            <person name="Choi C.J."/>
            <person name="Coesel S."/>
            <person name="De Martino A."/>
            <person name="Detter J.C."/>
            <person name="Durkin C."/>
            <person name="Falciatore A."/>
            <person name="Fournet J."/>
            <person name="Haruta M."/>
            <person name="Huysman M.J."/>
            <person name="Jenkins B.D."/>
            <person name="Jiroutova K."/>
            <person name="Jorgensen R.E."/>
            <person name="Joubert Y."/>
            <person name="Kaplan A."/>
            <person name="Kroger N."/>
            <person name="Kroth P.G."/>
            <person name="La Roche J."/>
            <person name="Lindquist E."/>
            <person name="Lommer M."/>
            <person name="Martin-Jezequel V."/>
            <person name="Lopez P.J."/>
            <person name="Lucas S."/>
            <person name="Mangogna M."/>
            <person name="McGinnis K."/>
            <person name="Medlin L.K."/>
            <person name="Montsant A."/>
            <person name="Oudot-Le Secq M.P."/>
            <person name="Napoli C."/>
            <person name="Obornik M."/>
            <person name="Parker M.S."/>
            <person name="Petit J.L."/>
            <person name="Porcel B.M."/>
            <person name="Poulsen N."/>
            <person name="Robison M."/>
            <person name="Rychlewski L."/>
            <person name="Rynearson T.A."/>
            <person name="Schmutz J."/>
            <person name="Shapiro H."/>
            <person name="Siaut M."/>
            <person name="Stanley M."/>
            <person name="Sussman M.R."/>
            <person name="Taylor A.R."/>
            <person name="Vardi A."/>
            <person name="von Dassow P."/>
            <person name="Vyverman W."/>
            <person name="Willis A."/>
            <person name="Wyrwicz L.S."/>
            <person name="Rokhsar D.S."/>
            <person name="Weissenbach J."/>
            <person name="Armbrust E.V."/>
            <person name="Green B.R."/>
            <person name="Van de Peer Y."/>
            <person name="Grigoriev I.V."/>
        </authorList>
    </citation>
    <scope>NUCLEOTIDE SEQUENCE [LARGE SCALE GENOMIC DNA]</scope>
    <source>
        <strain evidence="14 15">CCAP 1055/1</strain>
    </source>
</reference>
<comment type="subcellular location">
    <subcellularLocation>
        <location evidence="1 12">Mitochondrion inner membrane</location>
        <topology evidence="1 12">Single-pass membrane protein</topology>
    </subcellularLocation>
</comment>
<feature type="non-terminal residue" evidence="14">
    <location>
        <position position="220"/>
    </location>
</feature>
<evidence type="ECO:0000256" key="9">
    <source>
        <dbReference type="ARBA" id="ARBA00023010"/>
    </source>
</evidence>
<name>B7FP04_PHATC</name>
<keyword evidence="8" id="KW-1133">Transmembrane helix</keyword>
<evidence type="ECO:0000313" key="14">
    <source>
        <dbReference type="EMBL" id="EEC51596.1"/>
    </source>
</evidence>
<evidence type="ECO:0000256" key="6">
    <source>
        <dbReference type="ARBA" id="ARBA00022927"/>
    </source>
</evidence>
<protein>
    <recommendedName>
        <fullName evidence="12">Mitochondrial import inner membrane translocase subunit TIM50</fullName>
    </recommendedName>
</protein>
<dbReference type="PANTHER" id="PTHR12210">
    <property type="entry name" value="DULLARD PROTEIN PHOSPHATASE"/>
    <property type="match status" value="1"/>
</dbReference>
<evidence type="ECO:0000256" key="11">
    <source>
        <dbReference type="ARBA" id="ARBA00023136"/>
    </source>
</evidence>
<keyword evidence="7 12" id="KW-0809">Transit peptide</keyword>
<dbReference type="RefSeq" id="XP_002177133.1">
    <property type="nucleotide sequence ID" value="XM_002177097.1"/>
</dbReference>
<dbReference type="OrthoDB" id="287041at2759"/>
<keyword evidence="4" id="KW-0812">Transmembrane</keyword>
<dbReference type="GeneID" id="7195994"/>
<keyword evidence="5" id="KW-0999">Mitochondrion inner membrane</keyword>
<dbReference type="SUPFAM" id="SSF56784">
    <property type="entry name" value="HAD-like"/>
    <property type="match status" value="1"/>
</dbReference>
<dbReference type="GO" id="GO:0015031">
    <property type="term" value="P:protein transport"/>
    <property type="evidence" value="ECO:0007669"/>
    <property type="project" value="UniProtKB-KW"/>
</dbReference>
<dbReference type="KEGG" id="pti:PHATRDRAFT_3171"/>
<reference evidence="15" key="2">
    <citation type="submission" date="2008-08" db="EMBL/GenBank/DDBJ databases">
        <authorList>
            <consortium name="Diatom Consortium"/>
            <person name="Grigoriev I."/>
            <person name="Grimwood J."/>
            <person name="Kuo A."/>
            <person name="Otillar R.P."/>
            <person name="Salamov A."/>
            <person name="Detter J.C."/>
            <person name="Lindquist E."/>
            <person name="Shapiro H."/>
            <person name="Lucas S."/>
            <person name="Glavina del Rio T."/>
            <person name="Pitluck S."/>
            <person name="Rokhsar D."/>
            <person name="Bowler C."/>
        </authorList>
    </citation>
    <scope>GENOME REANNOTATION</scope>
    <source>
        <strain evidence="15">CCAP 1055/1</strain>
    </source>
</reference>
<keyword evidence="6 12" id="KW-0653">Protein transport</keyword>
<evidence type="ECO:0000313" key="15">
    <source>
        <dbReference type="Proteomes" id="UP000000759"/>
    </source>
</evidence>
<dbReference type="STRING" id="556484.B7FP04"/>
<dbReference type="eggNOG" id="KOG2832">
    <property type="taxonomic scope" value="Eukaryota"/>
</dbReference>
<comment type="similarity">
    <text evidence="2 12">Belongs to the TIM50 family.</text>
</comment>
<evidence type="ECO:0000256" key="1">
    <source>
        <dbReference type="ARBA" id="ARBA00004434"/>
    </source>
</evidence>
<evidence type="ECO:0000256" key="3">
    <source>
        <dbReference type="ARBA" id="ARBA00022448"/>
    </source>
</evidence>
<keyword evidence="15" id="KW-1185">Reference proteome</keyword>
<dbReference type="HOGENOM" id="CLU_648079_0_0_1"/>
<dbReference type="SMART" id="SM00577">
    <property type="entry name" value="CPDc"/>
    <property type="match status" value="1"/>
</dbReference>
<evidence type="ECO:0000259" key="13">
    <source>
        <dbReference type="PROSITE" id="PS50969"/>
    </source>
</evidence>
<dbReference type="Gene3D" id="3.40.50.1000">
    <property type="entry name" value="HAD superfamily/HAD-like"/>
    <property type="match status" value="1"/>
</dbReference>
<keyword evidence="9 12" id="KW-0811">Translocation</keyword>
<gene>
    <name evidence="14" type="ORF">PHATRDRAFT_3171</name>
</gene>
<evidence type="ECO:0000256" key="2">
    <source>
        <dbReference type="ARBA" id="ARBA00006344"/>
    </source>
</evidence>
<dbReference type="CDD" id="cd07521">
    <property type="entry name" value="HAD_FCP1-like"/>
    <property type="match status" value="1"/>
</dbReference>
<keyword evidence="3 12" id="KW-0813">Transport</keyword>
<dbReference type="Proteomes" id="UP000000759">
    <property type="component" value="Chromosome 1"/>
</dbReference>
<evidence type="ECO:0000256" key="4">
    <source>
        <dbReference type="ARBA" id="ARBA00022692"/>
    </source>
</evidence>
<evidence type="ECO:0000256" key="10">
    <source>
        <dbReference type="ARBA" id="ARBA00023128"/>
    </source>
</evidence>
<keyword evidence="11" id="KW-0472">Membrane</keyword>
<proteinExistence type="inferred from homology"/>
<dbReference type="PaxDb" id="2850-Phatr3171"/>
<dbReference type="EMBL" id="CM000605">
    <property type="protein sequence ID" value="EEC51596.1"/>
    <property type="molecule type" value="Genomic_DNA"/>
</dbReference>
<evidence type="ECO:0000256" key="8">
    <source>
        <dbReference type="ARBA" id="ARBA00022989"/>
    </source>
</evidence>
<dbReference type="PROSITE" id="PS50969">
    <property type="entry name" value="FCP1"/>
    <property type="match status" value="1"/>
</dbReference>
<evidence type="ECO:0000256" key="12">
    <source>
        <dbReference type="RuleBase" id="RU365079"/>
    </source>
</evidence>
<feature type="non-terminal residue" evidence="14">
    <location>
        <position position="1"/>
    </location>
</feature>
<dbReference type="GO" id="GO:0005744">
    <property type="term" value="C:TIM23 mitochondrial import inner membrane translocase complex"/>
    <property type="evidence" value="ECO:0007669"/>
    <property type="project" value="UniProtKB-UniRule"/>
</dbReference>
<dbReference type="InterPro" id="IPR004274">
    <property type="entry name" value="FCP1_dom"/>
</dbReference>
<organism evidence="14 15">
    <name type="scientific">Phaeodactylum tricornutum (strain CCAP 1055/1)</name>
    <dbReference type="NCBI Taxonomy" id="556484"/>
    <lineage>
        <taxon>Eukaryota</taxon>
        <taxon>Sar</taxon>
        <taxon>Stramenopiles</taxon>
        <taxon>Ochrophyta</taxon>
        <taxon>Bacillariophyta</taxon>
        <taxon>Bacillariophyceae</taxon>
        <taxon>Bacillariophycidae</taxon>
        <taxon>Naviculales</taxon>
        <taxon>Phaeodactylaceae</taxon>
        <taxon>Phaeodactylum</taxon>
    </lineage>
</organism>
<dbReference type="InterPro" id="IPR050365">
    <property type="entry name" value="TIM50"/>
</dbReference>
<accession>B7FP04</accession>
<evidence type="ECO:0000256" key="7">
    <source>
        <dbReference type="ARBA" id="ARBA00022946"/>
    </source>
</evidence>
<dbReference type="InterPro" id="IPR023214">
    <property type="entry name" value="HAD_sf"/>
</dbReference>
<dbReference type="Pfam" id="PF03031">
    <property type="entry name" value="NIF"/>
    <property type="match status" value="1"/>
</dbReference>
<dbReference type="InterPro" id="IPR036412">
    <property type="entry name" value="HAD-like_sf"/>
</dbReference>
<evidence type="ECO:0000256" key="5">
    <source>
        <dbReference type="ARBA" id="ARBA00022792"/>
    </source>
</evidence>
<feature type="domain" description="FCP1 homology" evidence="13">
    <location>
        <begin position="23"/>
        <end position="168"/>
    </location>
</feature>
<sequence>PLAKPAHEKLLPDWSQLPNVPQDIPVPHTLVLDLENTLVSSTWDRRYGWRHAKRPGVDKFLRELAQYYEIVLYSPSIDGIADPVVTSLDKDGCIMHRLYREATYYTGGVHVKDLNRLNRPLNRMVVIDDDPSEVQFNPENLIRVKPYADPTDRTDNTLERILPFLVEIAREGYNDVPGLLRQYEGMDADQIADEQDRRIHELRTHRERRSQQGLGALARG</sequence>